<dbReference type="Pfam" id="PF09079">
    <property type="entry name" value="WHD_Cdc6"/>
    <property type="match status" value="1"/>
</dbReference>
<dbReference type="SMART" id="SM00382">
    <property type="entry name" value="AAA"/>
    <property type="match status" value="1"/>
</dbReference>
<dbReference type="InterPro" id="IPR041664">
    <property type="entry name" value="AAA_16"/>
</dbReference>
<proteinExistence type="inferred from homology"/>
<dbReference type="GO" id="GO:0006270">
    <property type="term" value="P:DNA replication initiation"/>
    <property type="evidence" value="ECO:0007669"/>
    <property type="project" value="UniProtKB-UniRule"/>
</dbReference>
<comment type="similarity">
    <text evidence="6">Belongs to the CDC6/cdc18 family.</text>
</comment>
<dbReference type="GO" id="GO:0005524">
    <property type="term" value="F:ATP binding"/>
    <property type="evidence" value="ECO:0007669"/>
    <property type="project" value="UniProtKB-KW"/>
</dbReference>
<evidence type="ECO:0000259" key="8">
    <source>
        <dbReference type="SMART" id="SM00382"/>
    </source>
</evidence>
<keyword evidence="3" id="KW-0235">DNA replication</keyword>
<evidence type="ECO:0000256" key="6">
    <source>
        <dbReference type="PIRNR" id="PIRNR001767"/>
    </source>
</evidence>
<keyword evidence="5" id="KW-0131">Cell cycle</keyword>
<dbReference type="GO" id="GO:0051301">
    <property type="term" value="P:cell division"/>
    <property type="evidence" value="ECO:0007669"/>
    <property type="project" value="UniProtKB-UniRule"/>
</dbReference>
<protein>
    <recommendedName>
        <fullName evidence="6">Cell division control protein</fullName>
    </recommendedName>
</protein>
<evidence type="ECO:0000256" key="5">
    <source>
        <dbReference type="ARBA" id="ARBA00023306"/>
    </source>
</evidence>
<sequence length="671" mass="74158">MVLVRASGRGGIKRKIARKDPLRPITPNSTDLSQAPTKAKPSLSNLFPEISPSTTSFKADNSFVKTVDDSKLKSVEPEPVKLVSPELPSETQEADDPEIKKPQPSESKRTAHEANVDNTPQTPRKNKKFKPRTPQSARVISADNYFPKFIRRTPTHRSPRLLNPYFSAPVNGNTTPGTPTVYSMAKALFQRGSYSTHVVGRNEERNTIEQFLNKRLETRGKGALYLSGLPGTGKSALLSEVIEKRVKYYQSTGLVVKVASINCMTVENASDIFMKIHEEISQGEDLEAEEELLLQQEQYQNDVAEEEMISGDGERLTTDRAKRLIIEDLERRILKQPTNSTTRHVIVLDELDHIMTKDQEVLFRIFQWAFASNSTLVLFGIANALDLTDRFLPRLRSNSLTPQLLAFKPYTADQIAKIIEDRLWSLVGGVKEESDTIPLMHPAAIQLCARKTASNTGDLRKSFDLCRRAIETVEEEVRRKHTGDTAGPGQGWKKALIAGGLGNTSALTLDDAPRVTITHMAKVCSIAFGGTMAARVRSLNLQQKAVLCVLVVGEKHGAKLMISNLFDRYIQACGRDKVLAPLTYPDFLDVIAALEANGVVNVTGVCGRKGLRAKDDSRVRTSKGGTGAAIVRTLSGREDYSKRRIAANVHQMDLMSTVGSTPLLKSFLIDI</sequence>
<dbReference type="AlphaFoldDB" id="A0A0J9XE75"/>
<dbReference type="InterPro" id="IPR054425">
    <property type="entry name" value="Cdc6_ORC1-like_ATPase_lid"/>
</dbReference>
<dbReference type="Pfam" id="PF13191">
    <property type="entry name" value="AAA_16"/>
    <property type="match status" value="1"/>
</dbReference>
<keyword evidence="9" id="KW-0547">Nucleotide-binding</keyword>
<name>A0A0J9XE75_GEOCN</name>
<dbReference type="STRING" id="1173061.A0A0J9XE75"/>
<organism evidence="9 10">
    <name type="scientific">Geotrichum candidum</name>
    <name type="common">Oospora lactis</name>
    <name type="synonym">Dipodascus geotrichum</name>
    <dbReference type="NCBI Taxonomy" id="1173061"/>
    <lineage>
        <taxon>Eukaryota</taxon>
        <taxon>Fungi</taxon>
        <taxon>Dikarya</taxon>
        <taxon>Ascomycota</taxon>
        <taxon>Saccharomycotina</taxon>
        <taxon>Dipodascomycetes</taxon>
        <taxon>Dipodascales</taxon>
        <taxon>Dipodascaceae</taxon>
        <taxon>Geotrichum</taxon>
    </lineage>
</organism>
<dbReference type="GO" id="GO:0033314">
    <property type="term" value="P:mitotic DNA replication checkpoint signaling"/>
    <property type="evidence" value="ECO:0007669"/>
    <property type="project" value="TreeGrafter"/>
</dbReference>
<dbReference type="PIRSF" id="PIRSF001767">
    <property type="entry name" value="Cdc6"/>
    <property type="match status" value="1"/>
</dbReference>
<evidence type="ECO:0000256" key="7">
    <source>
        <dbReference type="SAM" id="MobiDB-lite"/>
    </source>
</evidence>
<feature type="compositionally biased region" description="Polar residues" evidence="7">
    <location>
        <begin position="26"/>
        <end position="36"/>
    </location>
</feature>
<dbReference type="InterPro" id="IPR050311">
    <property type="entry name" value="ORC1/CDC6"/>
</dbReference>
<gene>
    <name evidence="9" type="ORF">BN980_GECA12s02331g</name>
</gene>
<evidence type="ECO:0000256" key="3">
    <source>
        <dbReference type="ARBA" id="ARBA00022705"/>
    </source>
</evidence>
<dbReference type="Gene3D" id="3.40.50.300">
    <property type="entry name" value="P-loop containing nucleotide triphosphate hydrolases"/>
    <property type="match status" value="1"/>
</dbReference>
<evidence type="ECO:0000256" key="4">
    <source>
        <dbReference type="ARBA" id="ARBA00023242"/>
    </source>
</evidence>
<evidence type="ECO:0000313" key="10">
    <source>
        <dbReference type="Proteomes" id="UP000242525"/>
    </source>
</evidence>
<reference evidence="9" key="1">
    <citation type="submission" date="2014-03" db="EMBL/GenBank/DDBJ databases">
        <authorList>
            <person name="Casaregola S."/>
        </authorList>
    </citation>
    <scope>NUCLEOTIDE SEQUENCE [LARGE SCALE GENOMIC DNA]</scope>
    <source>
        <strain evidence="9">CLIB 918</strain>
    </source>
</reference>
<dbReference type="EMBL" id="CCBN010000012">
    <property type="protein sequence ID" value="CDO55783.1"/>
    <property type="molecule type" value="Genomic_DNA"/>
</dbReference>
<feature type="domain" description="AAA+ ATPase" evidence="8">
    <location>
        <begin position="220"/>
        <end position="407"/>
    </location>
</feature>
<dbReference type="InterPro" id="IPR016314">
    <property type="entry name" value="Cdc6/18"/>
</dbReference>
<keyword evidence="10" id="KW-1185">Reference proteome</keyword>
<feature type="compositionally biased region" description="Basic and acidic residues" evidence="7">
    <location>
        <begin position="97"/>
        <end position="115"/>
    </location>
</feature>
<evidence type="ECO:0000313" key="9">
    <source>
        <dbReference type="EMBL" id="CDO55783.1"/>
    </source>
</evidence>
<dbReference type="InterPro" id="IPR003593">
    <property type="entry name" value="AAA+_ATPase"/>
</dbReference>
<keyword evidence="2" id="KW-0132">Cell division</keyword>
<evidence type="ECO:0000256" key="2">
    <source>
        <dbReference type="ARBA" id="ARBA00022618"/>
    </source>
</evidence>
<comment type="caution">
    <text evidence="9">The sequence shown here is derived from an EMBL/GenBank/DDBJ whole genome shotgun (WGS) entry which is preliminary data.</text>
</comment>
<comment type="subcellular location">
    <subcellularLocation>
        <location evidence="1">Nucleus</location>
    </subcellularLocation>
</comment>
<feature type="region of interest" description="Disordered" evidence="7">
    <location>
        <begin position="1"/>
        <end position="135"/>
    </location>
</feature>
<dbReference type="Gene3D" id="1.10.8.60">
    <property type="match status" value="1"/>
</dbReference>
<dbReference type="InterPro" id="IPR027417">
    <property type="entry name" value="P-loop_NTPase"/>
</dbReference>
<dbReference type="GO" id="GO:0003688">
    <property type="term" value="F:DNA replication origin binding"/>
    <property type="evidence" value="ECO:0007669"/>
    <property type="project" value="TreeGrafter"/>
</dbReference>
<dbReference type="GO" id="GO:0005634">
    <property type="term" value="C:nucleus"/>
    <property type="evidence" value="ECO:0007669"/>
    <property type="project" value="UniProtKB-SubCell"/>
</dbReference>
<dbReference type="PANTHER" id="PTHR10763">
    <property type="entry name" value="CELL DIVISION CONTROL PROTEIN 6-RELATED"/>
    <property type="match status" value="1"/>
</dbReference>
<dbReference type="PANTHER" id="PTHR10763:SF26">
    <property type="entry name" value="CELL DIVISION CONTROL PROTEIN 6 HOMOLOG"/>
    <property type="match status" value="1"/>
</dbReference>
<dbReference type="SUPFAM" id="SSF52540">
    <property type="entry name" value="P-loop containing nucleoside triphosphate hydrolases"/>
    <property type="match status" value="1"/>
</dbReference>
<accession>A0A0J9XE75</accession>
<dbReference type="Proteomes" id="UP000242525">
    <property type="component" value="Unassembled WGS sequence"/>
</dbReference>
<evidence type="ECO:0000256" key="1">
    <source>
        <dbReference type="ARBA" id="ARBA00004123"/>
    </source>
</evidence>
<dbReference type="OrthoDB" id="1926878at2759"/>
<keyword evidence="4" id="KW-0539">Nucleus</keyword>
<feature type="compositionally biased region" description="Basic and acidic residues" evidence="7">
    <location>
        <begin position="66"/>
        <end position="79"/>
    </location>
</feature>
<dbReference type="Pfam" id="PF22606">
    <property type="entry name" value="Cdc6-ORC-like_ATPase_lid"/>
    <property type="match status" value="1"/>
</dbReference>
<keyword evidence="9" id="KW-0067">ATP-binding</keyword>
<dbReference type="InterPro" id="IPR015163">
    <property type="entry name" value="Cdc6_C"/>
</dbReference>